<keyword evidence="1" id="KW-0812">Transmembrane</keyword>
<gene>
    <name evidence="2" type="ORF">G3480_12845</name>
</gene>
<evidence type="ECO:0000313" key="2">
    <source>
        <dbReference type="EMBL" id="NEX21190.1"/>
    </source>
</evidence>
<keyword evidence="3" id="KW-1185">Reference proteome</keyword>
<keyword evidence="1" id="KW-0472">Membrane</keyword>
<proteinExistence type="predicted"/>
<sequence>MIRDYKFKPTEWTIRKKRRFSASVFVKLLILAVLCGTGYGAYLWLTTSETDEDVTPAVEMTAPSDSRVIRLQLPPKPSAGAAESPD</sequence>
<name>A0A6P1DUN6_9GAMM</name>
<feature type="transmembrane region" description="Helical" evidence="1">
    <location>
        <begin position="20"/>
        <end position="45"/>
    </location>
</feature>
<evidence type="ECO:0000313" key="3">
    <source>
        <dbReference type="Proteomes" id="UP000471640"/>
    </source>
</evidence>
<dbReference type="EMBL" id="JAAIJR010000047">
    <property type="protein sequence ID" value="NEX21190.1"/>
    <property type="molecule type" value="Genomic_DNA"/>
</dbReference>
<accession>A0A6P1DUN6</accession>
<reference evidence="2 3" key="2">
    <citation type="submission" date="2020-02" db="EMBL/GenBank/DDBJ databases">
        <title>Genome sequences of Thiorhodococcus mannitoliphagus and Thiorhodococcus minor, purple sulfur photosynthetic bacteria in the gammaproteobacterial family, Chromatiaceae.</title>
        <authorList>
            <person name="Aviles F.A."/>
            <person name="Meyer T.E."/>
            <person name="Kyndt J.A."/>
        </authorList>
    </citation>
    <scope>NUCLEOTIDE SEQUENCE [LARGE SCALE GENOMIC DNA]</scope>
    <source>
        <strain evidence="2 3">DSM 18266</strain>
    </source>
</reference>
<reference evidence="3" key="1">
    <citation type="journal article" date="2020" name="Microbiol. Resour. Announc.">
        <title>Draft Genome Sequences of Thiorhodococcus mannitoliphagus and Thiorhodococcus minor, Purple Sulfur Photosynthetic Bacteria in the Gammaproteobacterial Family Chromatiaceae.</title>
        <authorList>
            <person name="Aviles F.A."/>
            <person name="Meyer T.E."/>
            <person name="Kyndt J.A."/>
        </authorList>
    </citation>
    <scope>NUCLEOTIDE SEQUENCE [LARGE SCALE GENOMIC DNA]</scope>
    <source>
        <strain evidence="3">DSM 18266</strain>
    </source>
</reference>
<dbReference type="AlphaFoldDB" id="A0A6P1DUN6"/>
<protein>
    <submittedName>
        <fullName evidence="2">Uncharacterized protein</fullName>
    </submittedName>
</protein>
<comment type="caution">
    <text evidence="2">The sequence shown here is derived from an EMBL/GenBank/DDBJ whole genome shotgun (WGS) entry which is preliminary data.</text>
</comment>
<keyword evidence="1" id="KW-1133">Transmembrane helix</keyword>
<evidence type="ECO:0000256" key="1">
    <source>
        <dbReference type="SAM" id="Phobius"/>
    </source>
</evidence>
<dbReference type="RefSeq" id="WP_164654293.1">
    <property type="nucleotide sequence ID" value="NZ_JAAIJR010000047.1"/>
</dbReference>
<organism evidence="2 3">
    <name type="scientific">Thiorhodococcus mannitoliphagus</name>
    <dbReference type="NCBI Taxonomy" id="329406"/>
    <lineage>
        <taxon>Bacteria</taxon>
        <taxon>Pseudomonadati</taxon>
        <taxon>Pseudomonadota</taxon>
        <taxon>Gammaproteobacteria</taxon>
        <taxon>Chromatiales</taxon>
        <taxon>Chromatiaceae</taxon>
        <taxon>Thiorhodococcus</taxon>
    </lineage>
</organism>
<dbReference type="Proteomes" id="UP000471640">
    <property type="component" value="Unassembled WGS sequence"/>
</dbReference>